<gene>
    <name evidence="2" type="ORF">SNE35_11220</name>
</gene>
<reference evidence="2 3" key="1">
    <citation type="submission" date="2023-11" db="EMBL/GenBank/DDBJ databases">
        <title>Paucibacter sp. nov., isolated from fresh soil in Korea.</title>
        <authorList>
            <person name="Le N.T.T."/>
        </authorList>
    </citation>
    <scope>NUCLEOTIDE SEQUENCE [LARGE SCALE GENOMIC DNA]</scope>
    <source>
        <strain evidence="2 3">R3-3</strain>
    </source>
</reference>
<dbReference type="InterPro" id="IPR003593">
    <property type="entry name" value="AAA+_ATPase"/>
</dbReference>
<protein>
    <submittedName>
        <fullName evidence="2">ATPase domain-containing protein</fullName>
    </submittedName>
</protein>
<evidence type="ECO:0000313" key="3">
    <source>
        <dbReference type="Proteomes" id="UP001285263"/>
    </source>
</evidence>
<dbReference type="InterPro" id="IPR051347">
    <property type="entry name" value="Circadian_clock_KaiC-rel"/>
</dbReference>
<dbReference type="InterPro" id="IPR010624">
    <property type="entry name" value="KaiC_dom"/>
</dbReference>
<evidence type="ECO:0000313" key="2">
    <source>
        <dbReference type="EMBL" id="MDY0745084.1"/>
    </source>
</evidence>
<dbReference type="SUPFAM" id="SSF52540">
    <property type="entry name" value="P-loop containing nucleoside triphosphate hydrolases"/>
    <property type="match status" value="2"/>
</dbReference>
<dbReference type="Pfam" id="PF06745">
    <property type="entry name" value="ATPase"/>
    <property type="match status" value="2"/>
</dbReference>
<dbReference type="InterPro" id="IPR014774">
    <property type="entry name" value="KaiC-like_dom"/>
</dbReference>
<name>A0ABU5DFM4_9BURK</name>
<dbReference type="PROSITE" id="PS51146">
    <property type="entry name" value="KAIC"/>
    <property type="match status" value="1"/>
</dbReference>
<evidence type="ECO:0000259" key="1">
    <source>
        <dbReference type="PROSITE" id="PS51146"/>
    </source>
</evidence>
<feature type="domain" description="KaiC" evidence="1">
    <location>
        <begin position="238"/>
        <end position="462"/>
    </location>
</feature>
<comment type="caution">
    <text evidence="2">The sequence shown here is derived from an EMBL/GenBank/DDBJ whole genome shotgun (WGS) entry which is preliminary data.</text>
</comment>
<dbReference type="PRINTS" id="PR00830">
    <property type="entry name" value="ENDOLAPTASE"/>
</dbReference>
<dbReference type="PANTHER" id="PTHR42926">
    <property type="match status" value="1"/>
</dbReference>
<dbReference type="SMART" id="SM00382">
    <property type="entry name" value="AAA"/>
    <property type="match status" value="2"/>
</dbReference>
<dbReference type="RefSeq" id="WP_320423157.1">
    <property type="nucleotide sequence ID" value="NZ_JAXCLA010000003.1"/>
</dbReference>
<accession>A0ABU5DFM4</accession>
<sequence>MTRLPTSVPGLDEILHGGLFEGGVYIFEGPPGAGKTTLANQIAYAAHARAGKKTLYMTMLAESHSRMVQHMSGQTFFDPNAVNASVIYISGYREMEEQGLKAVVDLMRSELSRHRAELFVVDGLVVENLASRPEESIRQFVHGLQSLASAMGCTGLLLTSGNGRSLNAEQTMVDGIFAFEDYIYQWRAERRIQVRKFRGSAVERGKHTFCITKHGLRFFPRLEGLPVEDPPEARAHSAAVPSGVPALDAALETGGLTPGSSTLVVGDSGAGKTLLALAFAAQATSADPGLLFACSENAGELCRLGQAFQLPVGALLDSGALQIHGAGQEDEGMDEMGHRLLRLAHELGAGRLVVDGLAGFADTVAFPERGYRFIGRLVRELKQRGITSLFTMDPTALSVAAGAPLAEGLLGWFDNVIDLSRPADGGNSARSLGLRKLRGTRAQVGRIELTLGGPELPASGNS</sequence>
<dbReference type="Proteomes" id="UP001285263">
    <property type="component" value="Unassembled WGS sequence"/>
</dbReference>
<dbReference type="EMBL" id="JAXCLA010000003">
    <property type="protein sequence ID" value="MDY0745084.1"/>
    <property type="molecule type" value="Genomic_DNA"/>
</dbReference>
<organism evidence="2 3">
    <name type="scientific">Roseateles agri</name>
    <dbReference type="NCBI Taxonomy" id="3098619"/>
    <lineage>
        <taxon>Bacteria</taxon>
        <taxon>Pseudomonadati</taxon>
        <taxon>Pseudomonadota</taxon>
        <taxon>Betaproteobacteria</taxon>
        <taxon>Burkholderiales</taxon>
        <taxon>Sphaerotilaceae</taxon>
        <taxon>Roseateles</taxon>
    </lineage>
</organism>
<keyword evidence="3" id="KW-1185">Reference proteome</keyword>
<proteinExistence type="predicted"/>
<dbReference type="InterPro" id="IPR027417">
    <property type="entry name" value="P-loop_NTPase"/>
</dbReference>
<dbReference type="Gene3D" id="3.40.50.300">
    <property type="entry name" value="P-loop containing nucleotide triphosphate hydrolases"/>
    <property type="match status" value="2"/>
</dbReference>
<dbReference type="PANTHER" id="PTHR42926:SF1">
    <property type="entry name" value="CIRCADIAN CLOCK OSCILLATOR PROTEIN KAIC 1"/>
    <property type="match status" value="1"/>
</dbReference>